<proteinExistence type="predicted"/>
<comment type="caution">
    <text evidence="2">The sequence shown here is derived from an EMBL/GenBank/DDBJ whole genome shotgun (WGS) entry which is preliminary data.</text>
</comment>
<feature type="compositionally biased region" description="Polar residues" evidence="1">
    <location>
        <begin position="255"/>
        <end position="277"/>
    </location>
</feature>
<sequence length="290" mass="32975">MKSQSTINRDGHRRNSARDDPNRSHVKKECDNCYKISSDTQLTGPRATRNLCEYCGRRRDCEAGTRRKEKERKRIEPENQRQRQTKKRKTRFQNEEQEKGQRETIKPSDKNNDSPIQQHANVSTAPKASQEVPRCSFQIQGHNPHTTAGQADSRIRNLALLRGKEQDKKKSTHSLPTSEEITAAEVRSKIRHQVSSEPFDGIALCGKDLYLHTEEEMKVALALLGMRYGPQNINTLNAGGVSAPRESREINNISYAQQKEPTTAHRNTHESTVSTSLRPMDADDSYQGEQ</sequence>
<feature type="region of interest" description="Disordered" evidence="1">
    <location>
        <begin position="255"/>
        <end position="290"/>
    </location>
</feature>
<dbReference type="Proteomes" id="UP000258309">
    <property type="component" value="Unassembled WGS sequence"/>
</dbReference>
<evidence type="ECO:0000313" key="2">
    <source>
        <dbReference type="EMBL" id="RFU33534.1"/>
    </source>
</evidence>
<protein>
    <recommendedName>
        <fullName evidence="4">GATA-type domain-containing protein</fullName>
    </recommendedName>
</protein>
<feature type="non-terminal residue" evidence="2">
    <location>
        <position position="1"/>
    </location>
</feature>
<gene>
    <name evidence="2" type="ORF">B7463_g2832</name>
</gene>
<keyword evidence="3" id="KW-1185">Reference proteome</keyword>
<evidence type="ECO:0000313" key="3">
    <source>
        <dbReference type="Proteomes" id="UP000258309"/>
    </source>
</evidence>
<dbReference type="EMBL" id="NCSJ02000034">
    <property type="protein sequence ID" value="RFU33534.1"/>
    <property type="molecule type" value="Genomic_DNA"/>
</dbReference>
<dbReference type="AlphaFoldDB" id="A0A3E2HJF8"/>
<organism evidence="2 3">
    <name type="scientific">Scytalidium lignicola</name>
    <name type="common">Hyphomycete</name>
    <dbReference type="NCBI Taxonomy" id="5539"/>
    <lineage>
        <taxon>Eukaryota</taxon>
        <taxon>Fungi</taxon>
        <taxon>Dikarya</taxon>
        <taxon>Ascomycota</taxon>
        <taxon>Pezizomycotina</taxon>
        <taxon>Leotiomycetes</taxon>
        <taxon>Leotiomycetes incertae sedis</taxon>
        <taxon>Scytalidium</taxon>
    </lineage>
</organism>
<reference evidence="2 3" key="1">
    <citation type="submission" date="2018-05" db="EMBL/GenBank/DDBJ databases">
        <title>Draft genome sequence of Scytalidium lignicola DSM 105466, a ubiquitous saprotrophic fungus.</title>
        <authorList>
            <person name="Buettner E."/>
            <person name="Gebauer A.M."/>
            <person name="Hofrichter M."/>
            <person name="Liers C."/>
            <person name="Kellner H."/>
        </authorList>
    </citation>
    <scope>NUCLEOTIDE SEQUENCE [LARGE SCALE GENOMIC DNA]</scope>
    <source>
        <strain evidence="2 3">DSM 105466</strain>
    </source>
</reference>
<feature type="compositionally biased region" description="Polar residues" evidence="1">
    <location>
        <begin position="113"/>
        <end position="127"/>
    </location>
</feature>
<evidence type="ECO:0000256" key="1">
    <source>
        <dbReference type="SAM" id="MobiDB-lite"/>
    </source>
</evidence>
<name>A0A3E2HJF8_SCYLI</name>
<feature type="compositionally biased region" description="Basic and acidic residues" evidence="1">
    <location>
        <begin position="63"/>
        <end position="81"/>
    </location>
</feature>
<feature type="non-terminal residue" evidence="2">
    <location>
        <position position="290"/>
    </location>
</feature>
<evidence type="ECO:0008006" key="4">
    <source>
        <dbReference type="Google" id="ProtNLM"/>
    </source>
</evidence>
<feature type="compositionally biased region" description="Basic and acidic residues" evidence="1">
    <location>
        <begin position="16"/>
        <end position="32"/>
    </location>
</feature>
<feature type="region of interest" description="Disordered" evidence="1">
    <location>
        <begin position="1"/>
        <end position="49"/>
    </location>
</feature>
<feature type="region of interest" description="Disordered" evidence="1">
    <location>
        <begin position="63"/>
        <end position="132"/>
    </location>
</feature>
<accession>A0A3E2HJF8</accession>
<feature type="compositionally biased region" description="Basic and acidic residues" evidence="1">
    <location>
        <begin position="92"/>
        <end position="112"/>
    </location>
</feature>